<dbReference type="InterPro" id="IPR027396">
    <property type="entry name" value="DsrEFH-like"/>
</dbReference>
<dbReference type="EMBL" id="VITK01000006">
    <property type="protein sequence ID" value="TWA97501.1"/>
    <property type="molecule type" value="Genomic_DNA"/>
</dbReference>
<dbReference type="STRING" id="1803665.GCA_001641335_00711"/>
<dbReference type="Proteomes" id="UP000319949">
    <property type="component" value="Unassembled WGS sequence"/>
</dbReference>
<name>A0A560DK65_9BRAD</name>
<gene>
    <name evidence="1" type="ORF">FBZ96_106557</name>
</gene>
<dbReference type="Pfam" id="PF02635">
    <property type="entry name" value="DsrE"/>
    <property type="match status" value="1"/>
</dbReference>
<accession>A0A560DK65</accession>
<dbReference type="AlphaFoldDB" id="A0A560DK65"/>
<keyword evidence="2" id="KW-1185">Reference proteome</keyword>
<dbReference type="InterPro" id="IPR003787">
    <property type="entry name" value="Sulphur_relay_DsrE/F-like"/>
</dbReference>
<organism evidence="1 2">
    <name type="scientific">Bradyrhizobium stylosanthis</name>
    <dbReference type="NCBI Taxonomy" id="1803665"/>
    <lineage>
        <taxon>Bacteria</taxon>
        <taxon>Pseudomonadati</taxon>
        <taxon>Pseudomonadota</taxon>
        <taxon>Alphaproteobacteria</taxon>
        <taxon>Hyphomicrobiales</taxon>
        <taxon>Nitrobacteraceae</taxon>
        <taxon>Bradyrhizobium</taxon>
    </lineage>
</organism>
<dbReference type="Gene3D" id="3.40.1260.10">
    <property type="entry name" value="DsrEFH-like"/>
    <property type="match status" value="1"/>
</dbReference>
<proteinExistence type="predicted"/>
<dbReference type="GO" id="GO:0005829">
    <property type="term" value="C:cytosol"/>
    <property type="evidence" value="ECO:0007669"/>
    <property type="project" value="TreeGrafter"/>
</dbReference>
<dbReference type="SUPFAM" id="SSF75169">
    <property type="entry name" value="DsrEFH-like"/>
    <property type="match status" value="1"/>
</dbReference>
<reference evidence="1 2" key="1">
    <citation type="submission" date="2019-06" db="EMBL/GenBank/DDBJ databases">
        <title>Genomic Encyclopedia of Type Strains, Phase IV (KMG-V): Genome sequencing to study the core and pangenomes of soil and plant-associated prokaryotes.</title>
        <authorList>
            <person name="Whitman W."/>
        </authorList>
    </citation>
    <scope>NUCLEOTIDE SEQUENCE [LARGE SCALE GENOMIC DNA]</scope>
    <source>
        <strain evidence="1 2">BR 510</strain>
    </source>
</reference>
<evidence type="ECO:0000313" key="1">
    <source>
        <dbReference type="EMBL" id="TWA97501.1"/>
    </source>
</evidence>
<dbReference type="PANTHER" id="PTHR34874:SF1">
    <property type="entry name" value="PROTEIN YCHN"/>
    <property type="match status" value="1"/>
</dbReference>
<sequence>MRGNAPVQVLLILNDPPYGSERCYNGLRLALALAKADPAIAVTVFLMADAVTCAKSGQKTPDGYYNVERMLKGVLAGKGQVLLCGTCMDARGLADAEMLSGVRRSTMAELATITVSAEKVLVF</sequence>
<protein>
    <submittedName>
        <fullName evidence="1">Uncharacterized protein involved in oxidation of intracellular sulfur</fullName>
    </submittedName>
</protein>
<comment type="caution">
    <text evidence="1">The sequence shown here is derived from an EMBL/GenBank/DDBJ whole genome shotgun (WGS) entry which is preliminary data.</text>
</comment>
<dbReference type="PANTHER" id="PTHR34874">
    <property type="entry name" value="PROTEIN YCHN"/>
    <property type="match status" value="1"/>
</dbReference>
<evidence type="ECO:0000313" key="2">
    <source>
        <dbReference type="Proteomes" id="UP000319949"/>
    </source>
</evidence>